<evidence type="ECO:0000256" key="1">
    <source>
        <dbReference type="ARBA" id="ARBA00000553"/>
    </source>
</evidence>
<dbReference type="RefSeq" id="WP_006283621.1">
    <property type="nucleotide sequence ID" value="NZ_BPTR01000001.1"/>
</dbReference>
<dbReference type="NCBIfam" id="TIGR00726">
    <property type="entry name" value="peptidoglycan editing factor PgeF"/>
    <property type="match status" value="1"/>
</dbReference>
<dbReference type="EMBL" id="NPJF01000020">
    <property type="protein sequence ID" value="OYP56555.1"/>
    <property type="molecule type" value="Genomic_DNA"/>
</dbReference>
<comment type="similarity">
    <text evidence="2 10">Belongs to the purine nucleoside phosphorylase YfiH/LACC1 family.</text>
</comment>
<dbReference type="InterPro" id="IPR038371">
    <property type="entry name" value="Cu_polyphenol_OxRdtase_sf"/>
</dbReference>
<evidence type="ECO:0000313" key="14">
    <source>
        <dbReference type="Proteomes" id="UP000887043"/>
    </source>
</evidence>
<dbReference type="EMBL" id="BPTR01000001">
    <property type="protein sequence ID" value="GJG28058.1"/>
    <property type="molecule type" value="Genomic_DNA"/>
</dbReference>
<dbReference type="Proteomes" id="UP000216189">
    <property type="component" value="Unassembled WGS sequence"/>
</dbReference>
<evidence type="ECO:0000256" key="4">
    <source>
        <dbReference type="ARBA" id="ARBA00022723"/>
    </source>
</evidence>
<comment type="caution">
    <text evidence="11">The sequence shown here is derived from an EMBL/GenBank/DDBJ whole genome shotgun (WGS) entry which is preliminary data.</text>
</comment>
<dbReference type="GeneID" id="72480799"/>
<organism evidence="11 14">
    <name type="scientific">Segatella bryantii</name>
    <name type="common">Prevotella bryantii</name>
    <dbReference type="NCBI Taxonomy" id="77095"/>
    <lineage>
        <taxon>Bacteria</taxon>
        <taxon>Pseudomonadati</taxon>
        <taxon>Bacteroidota</taxon>
        <taxon>Bacteroidia</taxon>
        <taxon>Bacteroidales</taxon>
        <taxon>Prevotellaceae</taxon>
        <taxon>Segatella</taxon>
    </lineage>
</organism>
<comment type="catalytic activity">
    <reaction evidence="9">
        <text>S-methyl-5'-thioadenosine + phosphate = 5-(methylsulfanyl)-alpha-D-ribose 1-phosphate + adenine</text>
        <dbReference type="Rhea" id="RHEA:11852"/>
        <dbReference type="ChEBI" id="CHEBI:16708"/>
        <dbReference type="ChEBI" id="CHEBI:17509"/>
        <dbReference type="ChEBI" id="CHEBI:43474"/>
        <dbReference type="ChEBI" id="CHEBI:58533"/>
        <dbReference type="EC" id="2.4.2.28"/>
    </reaction>
    <physiologicalReaction direction="left-to-right" evidence="9">
        <dbReference type="Rhea" id="RHEA:11853"/>
    </physiologicalReaction>
</comment>
<comment type="catalytic activity">
    <reaction evidence="1">
        <text>inosine + phosphate = alpha-D-ribose 1-phosphate + hypoxanthine</text>
        <dbReference type="Rhea" id="RHEA:27646"/>
        <dbReference type="ChEBI" id="CHEBI:17368"/>
        <dbReference type="ChEBI" id="CHEBI:17596"/>
        <dbReference type="ChEBI" id="CHEBI:43474"/>
        <dbReference type="ChEBI" id="CHEBI:57720"/>
        <dbReference type="EC" id="2.4.2.1"/>
    </reaction>
    <physiologicalReaction direction="left-to-right" evidence="1">
        <dbReference type="Rhea" id="RHEA:27647"/>
    </physiologicalReaction>
</comment>
<evidence type="ECO:0000313" key="12">
    <source>
        <dbReference type="EMBL" id="OYP56555.1"/>
    </source>
</evidence>
<accession>A0AA37MEA9</accession>
<evidence type="ECO:0000256" key="9">
    <source>
        <dbReference type="ARBA" id="ARBA00049893"/>
    </source>
</evidence>
<dbReference type="SUPFAM" id="SSF64438">
    <property type="entry name" value="CNF1/YfiH-like putative cysteine hydrolases"/>
    <property type="match status" value="1"/>
</dbReference>
<sequence>MQKLDLTYYHFGDDVVAFSSTRHGGYGIGNYSDFNINPYSGDDTTHIKANRELLCSLLHIPDSRLILPHQTHGIVCRQITQSFLDSPSELRDALLNQVDAVMTNLKNVCVGVSTADCIPVLLYDSHRKAVCAIHAGWRGTLNRIVQHCILEFTRAYSVKVSDIRAVIGPGISLQNFEVGQEVFDQFRLAGFDMSKIAKKYTKWHLDLSECNRIQLIESGLLPDNIHLSGICTYQEVKHYFSARRLGILSGRIYTALMLR</sequence>
<evidence type="ECO:0000256" key="3">
    <source>
        <dbReference type="ARBA" id="ARBA00022679"/>
    </source>
</evidence>
<keyword evidence="4" id="KW-0479">Metal-binding</keyword>
<dbReference type="Proteomes" id="UP000887043">
    <property type="component" value="Unassembled WGS sequence"/>
</dbReference>
<dbReference type="CDD" id="cd16833">
    <property type="entry name" value="YfiH"/>
    <property type="match status" value="1"/>
</dbReference>
<dbReference type="InterPro" id="IPR011324">
    <property type="entry name" value="Cytotoxic_necrot_fac-like_cat"/>
</dbReference>
<reference evidence="12 13" key="1">
    <citation type="submission" date="2017-08" db="EMBL/GenBank/DDBJ databases">
        <title>Comparative genomics of non-oral Prevotella species.</title>
        <authorList>
            <person name="Accetto T."/>
            <person name="Nograsek B."/>
            <person name="Avgustin G."/>
        </authorList>
    </citation>
    <scope>NUCLEOTIDE SEQUENCE [LARGE SCALE GENOMIC DNA]</scope>
    <source>
        <strain evidence="12 13">TC1-1</strain>
    </source>
</reference>
<dbReference type="AlphaFoldDB" id="A0AA37MEA9"/>
<protein>
    <recommendedName>
        <fullName evidence="10">Purine nucleoside phosphorylase</fullName>
    </recommendedName>
</protein>
<dbReference type="Pfam" id="PF02578">
    <property type="entry name" value="Cu-oxidase_4"/>
    <property type="match status" value="1"/>
</dbReference>
<keyword evidence="3" id="KW-0808">Transferase</keyword>
<comment type="catalytic activity">
    <reaction evidence="8">
        <text>adenosine + phosphate = alpha-D-ribose 1-phosphate + adenine</text>
        <dbReference type="Rhea" id="RHEA:27642"/>
        <dbReference type="ChEBI" id="CHEBI:16335"/>
        <dbReference type="ChEBI" id="CHEBI:16708"/>
        <dbReference type="ChEBI" id="CHEBI:43474"/>
        <dbReference type="ChEBI" id="CHEBI:57720"/>
        <dbReference type="EC" id="2.4.2.1"/>
    </reaction>
    <physiologicalReaction direction="left-to-right" evidence="8">
        <dbReference type="Rhea" id="RHEA:27643"/>
    </physiologicalReaction>
</comment>
<evidence type="ECO:0000313" key="13">
    <source>
        <dbReference type="Proteomes" id="UP000216189"/>
    </source>
</evidence>
<evidence type="ECO:0000256" key="7">
    <source>
        <dbReference type="ARBA" id="ARBA00047989"/>
    </source>
</evidence>
<keyword evidence="13" id="KW-1185">Reference proteome</keyword>
<gene>
    <name evidence="12" type="ORF">CIK91_02365</name>
    <name evidence="11" type="ORF">PRRU23_17580</name>
</gene>
<keyword evidence="5" id="KW-0378">Hydrolase</keyword>
<dbReference type="PANTHER" id="PTHR30616:SF2">
    <property type="entry name" value="PURINE NUCLEOSIDE PHOSPHORYLASE LACC1"/>
    <property type="match status" value="1"/>
</dbReference>
<evidence type="ECO:0000256" key="10">
    <source>
        <dbReference type="RuleBase" id="RU361274"/>
    </source>
</evidence>
<dbReference type="PANTHER" id="PTHR30616">
    <property type="entry name" value="UNCHARACTERIZED PROTEIN YFIH"/>
    <property type="match status" value="1"/>
</dbReference>
<evidence type="ECO:0000256" key="8">
    <source>
        <dbReference type="ARBA" id="ARBA00048968"/>
    </source>
</evidence>
<keyword evidence="6" id="KW-0862">Zinc</keyword>
<dbReference type="GO" id="GO:0017061">
    <property type="term" value="F:S-methyl-5-thioadenosine phosphorylase activity"/>
    <property type="evidence" value="ECO:0007669"/>
    <property type="project" value="UniProtKB-EC"/>
</dbReference>
<dbReference type="Gene3D" id="3.60.140.10">
    <property type="entry name" value="CNF1/YfiH-like putative cysteine hydrolases"/>
    <property type="match status" value="1"/>
</dbReference>
<comment type="catalytic activity">
    <reaction evidence="7">
        <text>adenosine + H2O + H(+) = inosine + NH4(+)</text>
        <dbReference type="Rhea" id="RHEA:24408"/>
        <dbReference type="ChEBI" id="CHEBI:15377"/>
        <dbReference type="ChEBI" id="CHEBI:15378"/>
        <dbReference type="ChEBI" id="CHEBI:16335"/>
        <dbReference type="ChEBI" id="CHEBI:17596"/>
        <dbReference type="ChEBI" id="CHEBI:28938"/>
        <dbReference type="EC" id="3.5.4.4"/>
    </reaction>
    <physiologicalReaction direction="left-to-right" evidence="7">
        <dbReference type="Rhea" id="RHEA:24409"/>
    </physiologicalReaction>
</comment>
<dbReference type="GO" id="GO:0016787">
    <property type="term" value="F:hydrolase activity"/>
    <property type="evidence" value="ECO:0007669"/>
    <property type="project" value="UniProtKB-KW"/>
</dbReference>
<evidence type="ECO:0000256" key="5">
    <source>
        <dbReference type="ARBA" id="ARBA00022801"/>
    </source>
</evidence>
<proteinExistence type="inferred from homology"/>
<evidence type="ECO:0000256" key="2">
    <source>
        <dbReference type="ARBA" id="ARBA00007353"/>
    </source>
</evidence>
<name>A0AA37MEA9_SEGBR</name>
<dbReference type="InterPro" id="IPR003730">
    <property type="entry name" value="Cu_polyphenol_OxRdtase"/>
</dbReference>
<reference evidence="11" key="2">
    <citation type="submission" date="2021-08" db="EMBL/GenBank/DDBJ databases">
        <title>Prevotella lacticifex sp. nov., isolated from rumen of cow.</title>
        <authorList>
            <person name="Shinkai T."/>
            <person name="Ikeyama N."/>
            <person name="Kumagai M."/>
            <person name="Ohmori H."/>
            <person name="Sakamoto M."/>
            <person name="Ohkuma M."/>
            <person name="Mitsumori M."/>
        </authorList>
    </citation>
    <scope>NUCLEOTIDE SEQUENCE</scope>
    <source>
        <strain evidence="11">DSM 11371</strain>
    </source>
</reference>
<dbReference type="GO" id="GO:0005507">
    <property type="term" value="F:copper ion binding"/>
    <property type="evidence" value="ECO:0007669"/>
    <property type="project" value="TreeGrafter"/>
</dbReference>
<evidence type="ECO:0000313" key="11">
    <source>
        <dbReference type="EMBL" id="GJG28058.1"/>
    </source>
</evidence>
<evidence type="ECO:0000256" key="6">
    <source>
        <dbReference type="ARBA" id="ARBA00022833"/>
    </source>
</evidence>